<reference evidence="3 4" key="2">
    <citation type="submission" date="2023-06" db="EMBL/GenBank/DDBJ databases">
        <title>Identification and characterization of horizontal gene transfer across gut microbiota members of farm animals based on homology search.</title>
        <authorList>
            <person name="Schwarzerova J."/>
            <person name="Nykrynova M."/>
            <person name="Jureckova K."/>
            <person name="Cejkova D."/>
            <person name="Rychlik I."/>
        </authorList>
    </citation>
    <scope>NUCLEOTIDE SEQUENCE [LARGE SCALE GENOMIC DNA]</scope>
    <source>
        <strain evidence="3 4">153_Feed</strain>
    </source>
</reference>
<evidence type="ECO:0000313" key="4">
    <source>
        <dbReference type="Proteomes" id="UP001529256"/>
    </source>
</evidence>
<dbReference type="InterPro" id="IPR038174">
    <property type="entry name" value="Strep_pil_link_sf"/>
</dbReference>
<accession>A0ABT7V4F9</accession>
<evidence type="ECO:0000313" key="3">
    <source>
        <dbReference type="EMBL" id="MDM8271489.1"/>
    </source>
</evidence>
<dbReference type="NCBIfam" id="TIGR03786">
    <property type="entry name" value="strep_pil_rpt"/>
    <property type="match status" value="4"/>
</dbReference>
<dbReference type="InterPro" id="IPR022464">
    <property type="entry name" value="Strep_pil_isopept_link"/>
</dbReference>
<proteinExistence type="predicted"/>
<organism evidence="3 4">
    <name type="scientific">Thermophilibacter provencensis</name>
    <dbReference type="NCBI Taxonomy" id="1852386"/>
    <lineage>
        <taxon>Bacteria</taxon>
        <taxon>Bacillati</taxon>
        <taxon>Actinomycetota</taxon>
        <taxon>Coriobacteriia</taxon>
        <taxon>Coriobacteriales</taxon>
        <taxon>Atopobiaceae</taxon>
        <taxon>Thermophilibacter</taxon>
    </lineage>
</organism>
<feature type="domain" description="Streptococcal pilin isopeptide linkage" evidence="1">
    <location>
        <begin position="1403"/>
        <end position="1508"/>
    </location>
</feature>
<name>A0ABT7V4F9_9ACTN</name>
<feature type="domain" description="DUF7601" evidence="2">
    <location>
        <begin position="989"/>
        <end position="1112"/>
    </location>
</feature>
<dbReference type="Pfam" id="PF12892">
    <property type="entry name" value="FctA"/>
    <property type="match status" value="5"/>
</dbReference>
<dbReference type="Gene3D" id="2.60.40.3050">
    <property type="match status" value="5"/>
</dbReference>
<reference evidence="4" key="1">
    <citation type="submission" date="2023-06" db="EMBL/GenBank/DDBJ databases">
        <title>Identification and characterization of horizontal gene transfer across gut microbiota members of farm animals based on homology search.</title>
        <authorList>
            <person name="Zeman M."/>
            <person name="Kubasova T."/>
            <person name="Jahodarova E."/>
            <person name="Nykrynova M."/>
            <person name="Rychlik I."/>
        </authorList>
    </citation>
    <scope>NUCLEOTIDE SEQUENCE [LARGE SCALE GENOMIC DNA]</scope>
    <source>
        <strain evidence="4">153_Feed</strain>
    </source>
</reference>
<feature type="domain" description="Streptococcal pilin isopeptide linkage" evidence="1">
    <location>
        <begin position="1125"/>
        <end position="1241"/>
    </location>
</feature>
<keyword evidence="4" id="KW-1185">Reference proteome</keyword>
<comment type="caution">
    <text evidence="3">The sequence shown here is derived from an EMBL/GenBank/DDBJ whole genome shotgun (WGS) entry which is preliminary data.</text>
</comment>
<dbReference type="RefSeq" id="WP_289511567.1">
    <property type="nucleotide sequence ID" value="NZ_JAUDEA010000010.1"/>
</dbReference>
<evidence type="ECO:0000259" key="2">
    <source>
        <dbReference type="Pfam" id="PF24547"/>
    </source>
</evidence>
<protein>
    <submittedName>
        <fullName evidence="3">FctA domain-containing protein</fullName>
    </submittedName>
</protein>
<dbReference type="InterPro" id="IPR055382">
    <property type="entry name" value="DUF7601"/>
</dbReference>
<gene>
    <name evidence="3" type="ORF">QUW25_07385</name>
</gene>
<feature type="domain" description="Streptococcal pilin isopeptide linkage" evidence="1">
    <location>
        <begin position="1649"/>
        <end position="1756"/>
    </location>
</feature>
<sequence>MALTSVSTAFAVEGSTSFPFQTEGAADAGNGQSVKISQSASWNAGGEPGDATLTLTYTGAEAQVPGVQQHDYAILIDCSQSPDPIALWNACVSFVTQINEKDEGASFYVLSENGEEDGVEQLYDPNTGYSKSVTDTLAGVSKVIRGIYNTDLLPTSEEPKNDKYWNPNGGPSAGSLVSQDYVLPASMKAQDVHRGSGSSRPLMIVTITDGDQVYAPQDWTISAPKGTVKWRGDTYTVEFKNAFSDANVENHGNVTYGNTTFVPSYAGYIYDRFSGLGDNSVERLEVTVTKNGQPYTEDQLRQDFGLPKHRTLTDAEISELPSVYQQLLSAYQLEDSYLPRFAMNLLLYHQFSSEFKTDTEIVSLTVNKADVQNVSNSVEQMYSIVPANAMAKYFCTDEDHYFEATDNNDYSSLIKGLITSLTKSDSMSVVIDSTNFSVNEEALQQVIAKKGEGWRYQIDSDTSTVTITFPQTEGAEFVSVGIPLIAKKPLGMTQSESDQDYARVTVKNEGSDGSAWANVTDLDGDPLTVSCGSTWLPAYDLTYHGNAQQGGAVYGMPDPETLYYAPGTVVDLGGAPTHSDVDGASVVFLGWTEEQTNQIYDQDDELPTLVTKQTMAEDRDVYAAWAYDRNDDTIPDARQITVTPADIIIYMGGKEGNEGVVDDSGQIVGGRTLPEFGFTFELPASLEQALKAKGKDITDVTFSGARNRTWTVAAYPGSKNAKNKVYSIVPAEEQDPVRVQFTTSNGNKVISDDFEVGREVNTTFAMSLYTGAAGQVMANYDGQSYSIIIAEGTLSVRGTTDAAHYASVHAAGEPAAGEPAVRAPKGTVYTINGSEVRVADDSGVALLFDGIIDAEGEDRTGALVARAESEEGLDLPGEAGTRSYELRYLDLVDTHNGNAWVAATDGQGNGNNVTVSWPLPKGTNENTKFSLVHFKDLDRDMAADDVTDKIASCKVESVPVEVTDTHVTFTVESGNFSPFALVWSNEPSSISITKNVTDDAGLTAPDANFTFKVTLKDAAGNPVTSGITYVVYEGNTQTGGEQALTLDASGTGTIPLKADQTALLSGVPAWGSYTVEEVNLPAGFAVASGSAATHSGTLTAGDTAEVAVTNNYSVAGTVTVTPVAIKTLNGVALTEGQFEFTLSTDAEGKDVVETKTNDAQGTVTFSPLSFTPANLGDNTYYIREVAGNALGYDYDDAVYKLVYTVSDDGEGGIEVSKATITKIADGAESPAQEVAFANTYHPVASDPTAELSGTKTIGGQDTGEYTLKAGDFTFKVTGTVAGASEGTTAPLPSKVDENGTVANDANGKITFGTLTFVEPGTYTYTVSELQPTTPDEAIPGISYDGAGTTYTLTFEVEDVNGKLTVTKSSVTRAQDGTATTAASDKLDFENSYNPAETSITLGGVKRLEGRAWETADRFTFELLDEGGTVIDTAEATAASPSFSFKPIAYTTEGTHAYTIREVTTGLDATLTAETEPYQVKVSVDDVDAKLVATQSVANADVVFVNSYTPTPVSLGTTISGTKTLTGRDEVKPLQAGEFTFQLLNADGSLIEEATNAADGSFSFAFAPTYDAEGTYTYLVREKVGSVPGVTYDGSTYVVTVKVAENRAAHALEVADVTYALAQSGAVATEVDAIEFTNVYEAAPVSVALAANKQLTGRDLAADEFDFTLSDAEGAVVSQASNSAEGGVAFDPIAFDEPGVYEFTISELAGSAEGVTYDDATYAVTVTVTDDGAGALHAEVAYGTDDGTVPTFANTYTPPTFANTYTPPASATEDVEQIPGTGDPGSAAALVAAVSGAALLIASRRR</sequence>
<dbReference type="Pfam" id="PF24547">
    <property type="entry name" value="DUF7601"/>
    <property type="match status" value="1"/>
</dbReference>
<feature type="domain" description="Streptococcal pilin isopeptide linkage" evidence="1">
    <location>
        <begin position="1252"/>
        <end position="1393"/>
    </location>
</feature>
<dbReference type="Proteomes" id="UP001529256">
    <property type="component" value="Unassembled WGS sequence"/>
</dbReference>
<dbReference type="Gene3D" id="2.60.40.1140">
    <property type="entry name" value="Collagen-binding surface protein Cna, B-type domain"/>
    <property type="match status" value="1"/>
</dbReference>
<feature type="domain" description="Streptococcal pilin isopeptide linkage" evidence="1">
    <location>
        <begin position="1518"/>
        <end position="1640"/>
    </location>
</feature>
<dbReference type="EMBL" id="JAUDEA010000010">
    <property type="protein sequence ID" value="MDM8271489.1"/>
    <property type="molecule type" value="Genomic_DNA"/>
</dbReference>
<evidence type="ECO:0000259" key="1">
    <source>
        <dbReference type="Pfam" id="PF12892"/>
    </source>
</evidence>